<keyword evidence="2" id="KW-1185">Reference proteome</keyword>
<dbReference type="HOGENOM" id="CLU_2197863_0_0_1"/>
<evidence type="ECO:0000313" key="1">
    <source>
        <dbReference type="EMBL" id="EKM57963.1"/>
    </source>
</evidence>
<organism evidence="1 2">
    <name type="scientific">Phanerochaete carnosa (strain HHB-10118-sp)</name>
    <name type="common">White-rot fungus</name>
    <name type="synonym">Peniophora carnosa</name>
    <dbReference type="NCBI Taxonomy" id="650164"/>
    <lineage>
        <taxon>Eukaryota</taxon>
        <taxon>Fungi</taxon>
        <taxon>Dikarya</taxon>
        <taxon>Basidiomycota</taxon>
        <taxon>Agaricomycotina</taxon>
        <taxon>Agaricomycetes</taxon>
        <taxon>Polyporales</taxon>
        <taxon>Phanerochaetaceae</taxon>
        <taxon>Phanerochaete</taxon>
    </lineage>
</organism>
<dbReference type="EMBL" id="JH930470">
    <property type="protein sequence ID" value="EKM57963.1"/>
    <property type="molecule type" value="Genomic_DNA"/>
</dbReference>
<name>K5W288_PHACS</name>
<gene>
    <name evidence="1" type="ORF">PHACADRAFT_26514</name>
</gene>
<dbReference type="KEGG" id="pco:PHACADRAFT_26514"/>
<dbReference type="AlphaFoldDB" id="K5W288"/>
<proteinExistence type="predicted"/>
<dbReference type="RefSeq" id="XP_007392719.1">
    <property type="nucleotide sequence ID" value="XM_007392657.1"/>
</dbReference>
<dbReference type="GeneID" id="18919023"/>
<dbReference type="Proteomes" id="UP000008370">
    <property type="component" value="Unassembled WGS sequence"/>
</dbReference>
<evidence type="ECO:0000313" key="2">
    <source>
        <dbReference type="Proteomes" id="UP000008370"/>
    </source>
</evidence>
<sequence>MYSQNFANKVAQQLKPSMVTVLKTAVITPGAETSVSPVHLFYDASEQMWSPVSPVETICTAQKDEGVSLYEKSTEEITAAAGLLAKCPRAATQVICTFVYCTFDLNLG</sequence>
<accession>K5W288</accession>
<dbReference type="InParanoid" id="K5W288"/>
<protein>
    <submittedName>
        <fullName evidence="1">Uncharacterized protein</fullName>
    </submittedName>
</protein>
<reference evidence="1 2" key="1">
    <citation type="journal article" date="2012" name="BMC Genomics">
        <title>Comparative genomics of the white-rot fungi, Phanerochaete carnosa and P. chrysosporium, to elucidate the genetic basis of the distinct wood types they colonize.</title>
        <authorList>
            <person name="Suzuki H."/>
            <person name="MacDonald J."/>
            <person name="Syed K."/>
            <person name="Salamov A."/>
            <person name="Hori C."/>
            <person name="Aerts A."/>
            <person name="Henrissat B."/>
            <person name="Wiebenga A."/>
            <person name="vanKuyk P.A."/>
            <person name="Barry K."/>
            <person name="Lindquist E."/>
            <person name="LaButti K."/>
            <person name="Lapidus A."/>
            <person name="Lucas S."/>
            <person name="Coutinho P."/>
            <person name="Gong Y."/>
            <person name="Samejima M."/>
            <person name="Mahadevan R."/>
            <person name="Abou-Zaid M."/>
            <person name="de Vries R.P."/>
            <person name="Igarashi K."/>
            <person name="Yadav J.S."/>
            <person name="Grigoriev I.V."/>
            <person name="Master E.R."/>
        </authorList>
    </citation>
    <scope>NUCLEOTIDE SEQUENCE [LARGE SCALE GENOMIC DNA]</scope>
    <source>
        <strain evidence="1 2">HHB-10118-sp</strain>
    </source>
</reference>